<organism evidence="2">
    <name type="scientific">Klebsiella pneumoniae</name>
    <dbReference type="NCBI Taxonomy" id="573"/>
    <lineage>
        <taxon>Bacteria</taxon>
        <taxon>Pseudomonadati</taxon>
        <taxon>Pseudomonadota</taxon>
        <taxon>Gammaproteobacteria</taxon>
        <taxon>Enterobacterales</taxon>
        <taxon>Enterobacteriaceae</taxon>
        <taxon>Klebsiella/Raoultella group</taxon>
        <taxon>Klebsiella</taxon>
        <taxon>Klebsiella pneumoniae complex</taxon>
    </lineage>
</organism>
<dbReference type="AlphaFoldDB" id="A0A2P1BNJ3"/>
<dbReference type="EMBL" id="MG700548">
    <property type="protein sequence ID" value="AVI43248.1"/>
    <property type="molecule type" value="Genomic_DNA"/>
</dbReference>
<evidence type="ECO:0000259" key="1">
    <source>
        <dbReference type="Pfam" id="PF01526"/>
    </source>
</evidence>
<geneLocation type="plasmid" evidence="2">
    <name>pUJ-1KPC</name>
</geneLocation>
<proteinExistence type="predicted"/>
<reference evidence="2" key="1">
    <citation type="submission" date="2017-12" db="EMBL/GenBank/DDBJ databases">
        <title>Insights into the successfully spreading KPC-encoding IncII plasmids.</title>
        <authorList>
            <person name="Brandt C."/>
            <person name="Pletz M.W."/>
            <person name="Makarewicz O."/>
        </authorList>
    </citation>
    <scope>NUCLEOTIDE SEQUENCE</scope>
    <source>
        <strain evidence="2">UR15381</strain>
        <plasmid evidence="2">pUJ-1KPC</plasmid>
    </source>
</reference>
<accession>A0A2P1BNJ3</accession>
<name>A0A2P1BNJ3_KLEPN</name>
<evidence type="ECO:0000313" key="2">
    <source>
        <dbReference type="EMBL" id="AVI43248.1"/>
    </source>
</evidence>
<feature type="domain" description="Tn3 transposase DDE" evidence="1">
    <location>
        <begin position="327"/>
        <end position="546"/>
    </location>
</feature>
<dbReference type="GO" id="GO:0004803">
    <property type="term" value="F:transposase activity"/>
    <property type="evidence" value="ECO:0007669"/>
    <property type="project" value="InterPro"/>
</dbReference>
<sequence length="555" mass="61945">MAVASSVAWDRLAQLVATGTQLSNTLADEPLAYVGQGYHRFRRYAPRMLRCLKLEAAPVAGPLVAAALSIGDERCCIARKAFPAAQLQMEPSFTSSGKGDTRLWEVAVLFHLRDAFRSGDVWLAHSRRYGDLKQVLVPMIAAQENAKLAVPSNPQDWLADRKARLTIALKRLARAARNGTIPHGSIEDGTLRIDRLTADVPDGAEALILDLYRRMPSVRITDMLLEVDAALGFTDAFTHLRTGLHVATGSVCSTSCSLKGSIWACVRWRKLQTRMITGSSRLARWHVESEAMNRHWQLWWPRRVNCRCHASGDGHVSIERWSVFPTARHGEVMNMVNAKYGSVPGLKAYTHVSDQFAPFACQSIPATVSEAPYILDGLLMNEVGRHVREQYADTAGFTDHLFGASSLLGYNLVLRIRICHRSGCTYLIPIRPQELRKLVGGKAREDLIVANWPDIFRCAATMTAGKIRPSQLLRKLASYPRQNNLAVALREVGRIERTLFIIEWITDTDMQRRAQIGLNKERPTMRSKCAPYREAGEIRDRTTEGSTTESLGSIY</sequence>
<keyword evidence="2" id="KW-0614">Plasmid</keyword>
<protein>
    <submittedName>
        <fullName evidence="2">Tn3 transposase DDE domain protein</fullName>
    </submittedName>
</protein>
<dbReference type="GO" id="GO:0006313">
    <property type="term" value="P:DNA transposition"/>
    <property type="evidence" value="ECO:0007669"/>
    <property type="project" value="InterPro"/>
</dbReference>
<dbReference type="InterPro" id="IPR002513">
    <property type="entry name" value="Tn3_Tnp_DDE_dom"/>
</dbReference>
<dbReference type="Pfam" id="PF01526">
    <property type="entry name" value="DDE_Tnp_Tn3"/>
    <property type="match status" value="1"/>
</dbReference>